<sequence length="83" mass="9636">MINLTVYSREGCHLCEEAIQLVQELSHEIDFTFTIVDIHCEDALVEKYGLMIPVVEYAGKELAYGKIKKDFLSKRIHDHVRIE</sequence>
<dbReference type="InterPro" id="IPR036249">
    <property type="entry name" value="Thioredoxin-like_sf"/>
</dbReference>
<proteinExistence type="predicted"/>
<dbReference type="EMBL" id="CP147407">
    <property type="protein sequence ID" value="WXB96425.1"/>
    <property type="molecule type" value="Genomic_DNA"/>
</dbReference>
<reference evidence="1 2" key="1">
    <citation type="submission" date="2024-02" db="EMBL/GenBank/DDBJ databases">
        <title>Seven novel Bacillus-like species.</title>
        <authorList>
            <person name="Liu G."/>
        </authorList>
    </citation>
    <scope>NUCLEOTIDE SEQUENCE [LARGE SCALE GENOMIC DNA]</scope>
    <source>
        <strain evidence="1 2">FJAT-52054</strain>
    </source>
</reference>
<organism evidence="1 2">
    <name type="scientific">Metabacillus sediminis</name>
    <dbReference type="NCBI Taxonomy" id="3117746"/>
    <lineage>
        <taxon>Bacteria</taxon>
        <taxon>Bacillati</taxon>
        <taxon>Bacillota</taxon>
        <taxon>Bacilli</taxon>
        <taxon>Bacillales</taxon>
        <taxon>Bacillaceae</taxon>
        <taxon>Metabacillus</taxon>
    </lineage>
</organism>
<keyword evidence="2" id="KW-1185">Reference proteome</keyword>
<name>A0ABZ2NGU9_9BACI</name>
<accession>A0ABZ2NGU9</accession>
<evidence type="ECO:0000313" key="1">
    <source>
        <dbReference type="EMBL" id="WXB96425.1"/>
    </source>
</evidence>
<gene>
    <name evidence="1" type="ORF">WCV65_18095</name>
</gene>
<dbReference type="RefSeq" id="WP_231889913.1">
    <property type="nucleotide sequence ID" value="NZ_CP147407.1"/>
</dbReference>
<dbReference type="Pfam" id="PF05768">
    <property type="entry name" value="Glrx-like"/>
    <property type="match status" value="1"/>
</dbReference>
<dbReference type="InterPro" id="IPR008554">
    <property type="entry name" value="Glutaredoxin-like"/>
</dbReference>
<dbReference type="Gene3D" id="3.40.30.10">
    <property type="entry name" value="Glutaredoxin"/>
    <property type="match status" value="1"/>
</dbReference>
<protein>
    <submittedName>
        <fullName evidence="1">Glutaredoxin family protein</fullName>
    </submittedName>
</protein>
<dbReference type="Proteomes" id="UP001377337">
    <property type="component" value="Chromosome"/>
</dbReference>
<dbReference type="SUPFAM" id="SSF52833">
    <property type="entry name" value="Thioredoxin-like"/>
    <property type="match status" value="1"/>
</dbReference>
<evidence type="ECO:0000313" key="2">
    <source>
        <dbReference type="Proteomes" id="UP001377337"/>
    </source>
</evidence>